<proteinExistence type="predicted"/>
<dbReference type="EMBL" id="GGEC01070336">
    <property type="protein sequence ID" value="MBX50820.1"/>
    <property type="molecule type" value="Transcribed_RNA"/>
</dbReference>
<dbReference type="AlphaFoldDB" id="A0A2P2P7S0"/>
<name>A0A2P2P7S0_RHIMU</name>
<evidence type="ECO:0000313" key="1">
    <source>
        <dbReference type="EMBL" id="MBX50820.1"/>
    </source>
</evidence>
<protein>
    <submittedName>
        <fullName evidence="1">Uncharacterized protein</fullName>
    </submittedName>
</protein>
<organism evidence="1">
    <name type="scientific">Rhizophora mucronata</name>
    <name type="common">Asiatic mangrove</name>
    <dbReference type="NCBI Taxonomy" id="61149"/>
    <lineage>
        <taxon>Eukaryota</taxon>
        <taxon>Viridiplantae</taxon>
        <taxon>Streptophyta</taxon>
        <taxon>Embryophyta</taxon>
        <taxon>Tracheophyta</taxon>
        <taxon>Spermatophyta</taxon>
        <taxon>Magnoliopsida</taxon>
        <taxon>eudicotyledons</taxon>
        <taxon>Gunneridae</taxon>
        <taxon>Pentapetalae</taxon>
        <taxon>rosids</taxon>
        <taxon>fabids</taxon>
        <taxon>Malpighiales</taxon>
        <taxon>Rhizophoraceae</taxon>
        <taxon>Rhizophora</taxon>
    </lineage>
</organism>
<sequence>MSSFSSLCLLCLSYLFLELSHLSC</sequence>
<accession>A0A2P2P7S0</accession>
<reference evidence="1" key="1">
    <citation type="submission" date="2018-02" db="EMBL/GenBank/DDBJ databases">
        <title>Rhizophora mucronata_Transcriptome.</title>
        <authorList>
            <person name="Meera S.P."/>
            <person name="Sreeshan A."/>
            <person name="Augustine A."/>
        </authorList>
    </citation>
    <scope>NUCLEOTIDE SEQUENCE</scope>
    <source>
        <tissue evidence="1">Leaf</tissue>
    </source>
</reference>